<dbReference type="PANTHER" id="PTHR16049">
    <property type="entry name" value="IQ DOMAIN-CONTAINING PROTEIN C"/>
    <property type="match status" value="1"/>
</dbReference>
<proteinExistence type="predicted"/>
<comment type="caution">
    <text evidence="2">The sequence shown here is derived from an EMBL/GenBank/DDBJ whole genome shotgun (WGS) entry which is preliminary data.</text>
</comment>
<dbReference type="PANTHER" id="PTHR16049:SF8">
    <property type="entry name" value="IQ DOMAIN-CONTAINING PROTEIN C"/>
    <property type="match status" value="1"/>
</dbReference>
<feature type="compositionally biased region" description="Basic and acidic residues" evidence="1">
    <location>
        <begin position="92"/>
        <end position="118"/>
    </location>
</feature>
<dbReference type="AlphaFoldDB" id="A0AA88SVL1"/>
<dbReference type="EMBL" id="JAVHJS010000007">
    <property type="protein sequence ID" value="KAK2853123.1"/>
    <property type="molecule type" value="Genomic_DNA"/>
</dbReference>
<evidence type="ECO:0000256" key="1">
    <source>
        <dbReference type="SAM" id="MobiDB-lite"/>
    </source>
</evidence>
<reference evidence="2" key="1">
    <citation type="submission" date="2023-08" db="EMBL/GenBank/DDBJ databases">
        <title>Pelteobagrus vachellii genome.</title>
        <authorList>
            <person name="Liu H."/>
        </authorList>
    </citation>
    <scope>NUCLEOTIDE SEQUENCE</scope>
    <source>
        <strain evidence="2">PRFRI_2022a</strain>
        <tissue evidence="2">Muscle</tissue>
    </source>
</reference>
<name>A0AA88SVL1_TACVA</name>
<feature type="region of interest" description="Disordered" evidence="1">
    <location>
        <begin position="92"/>
        <end position="131"/>
    </location>
</feature>
<protein>
    <recommendedName>
        <fullName evidence="4">IQ domain-containing protein C</fullName>
    </recommendedName>
</protein>
<gene>
    <name evidence="2" type="ORF">Q7C36_008324</name>
</gene>
<dbReference type="Proteomes" id="UP001187315">
    <property type="component" value="Unassembled WGS sequence"/>
</dbReference>
<dbReference type="PROSITE" id="PS50096">
    <property type="entry name" value="IQ"/>
    <property type="match status" value="1"/>
</dbReference>
<evidence type="ECO:0000313" key="3">
    <source>
        <dbReference type="Proteomes" id="UP001187315"/>
    </source>
</evidence>
<organism evidence="2 3">
    <name type="scientific">Tachysurus vachellii</name>
    <name type="common">Darkbarbel catfish</name>
    <name type="synonym">Pelteobagrus vachellii</name>
    <dbReference type="NCBI Taxonomy" id="175792"/>
    <lineage>
        <taxon>Eukaryota</taxon>
        <taxon>Metazoa</taxon>
        <taxon>Chordata</taxon>
        <taxon>Craniata</taxon>
        <taxon>Vertebrata</taxon>
        <taxon>Euteleostomi</taxon>
        <taxon>Actinopterygii</taxon>
        <taxon>Neopterygii</taxon>
        <taxon>Teleostei</taxon>
        <taxon>Ostariophysi</taxon>
        <taxon>Siluriformes</taxon>
        <taxon>Bagridae</taxon>
        <taxon>Tachysurus</taxon>
    </lineage>
</organism>
<evidence type="ECO:0000313" key="2">
    <source>
        <dbReference type="EMBL" id="KAK2853123.1"/>
    </source>
</evidence>
<sequence>MGRQEWINNVIYFQARCRGYLLRREVRCVRAEYEDIVRELDGGVEHLVWRGKVIPKPHFSDAETDGDFFEHLQPKIQTQECPEHLEEVKVHDETPCLHSQVPEKDKETSCVPERDRVDTNTPPAGDTELDDVTETPAQALSNSSMSNSTLQHGSFPVMHALLKDVPHTPESLKQHRNNLVMELLWIQQAIASRKKYLTLKQKMETSPPRS</sequence>
<dbReference type="InterPro" id="IPR042506">
    <property type="entry name" value="IQCC"/>
</dbReference>
<keyword evidence="3" id="KW-1185">Reference proteome</keyword>
<accession>A0AA88SVL1</accession>
<evidence type="ECO:0008006" key="4">
    <source>
        <dbReference type="Google" id="ProtNLM"/>
    </source>
</evidence>